<dbReference type="AlphaFoldDB" id="A0A1C3HMG6"/>
<accession>A0A1C3HMG6</accession>
<protein>
    <submittedName>
        <fullName evidence="1">Uncharacterized protein</fullName>
    </submittedName>
</protein>
<proteinExistence type="predicted"/>
<gene>
    <name evidence="1" type="ORF">PWN146_05010</name>
</gene>
<evidence type="ECO:0000313" key="1">
    <source>
        <dbReference type="EMBL" id="SAY46244.1"/>
    </source>
</evidence>
<dbReference type="EMBL" id="LT575490">
    <property type="protein sequence ID" value="SAY46244.1"/>
    <property type="molecule type" value="Genomic_DNA"/>
</dbReference>
<sequence>MITPSKSISIQDSILYKMTIILETDFNEINITDLYKKTSSNFSSLDEFVYSLDFLFILEKIILNPANGTVTKC</sequence>
<dbReference type="InterPro" id="IPR046900">
    <property type="entry name" value="ABC-3C_MC7"/>
</dbReference>
<reference evidence="1" key="1">
    <citation type="submission" date="2016-05" db="EMBL/GenBank/DDBJ databases">
        <authorList>
            <person name="Cock P.J.A."/>
            <person name="Cock P.J.A."/>
        </authorList>
    </citation>
    <scope>NUCLEOTIDE SEQUENCE</scope>
    <source>
        <strain evidence="1">PWN146_assembly</strain>
    </source>
</reference>
<name>A0A1C3HMG6_SERMA</name>
<dbReference type="Pfam" id="PF20292">
    <property type="entry name" value="MC7"/>
    <property type="match status" value="1"/>
</dbReference>
<organism evidence="1">
    <name type="scientific">Serratia marcescens</name>
    <dbReference type="NCBI Taxonomy" id="615"/>
    <lineage>
        <taxon>Bacteria</taxon>
        <taxon>Pseudomonadati</taxon>
        <taxon>Pseudomonadota</taxon>
        <taxon>Gammaproteobacteria</taxon>
        <taxon>Enterobacterales</taxon>
        <taxon>Yersiniaceae</taxon>
        <taxon>Serratia</taxon>
    </lineage>
</organism>